<proteinExistence type="predicted"/>
<comment type="caution">
    <text evidence="1">The sequence shown here is derived from an EMBL/GenBank/DDBJ whole genome shotgun (WGS) entry which is preliminary data.</text>
</comment>
<sequence>MADYTCAARGECIACAAAELQADYCRESGFKQAAECSWNPGVPKERQDAHALPQFVACTRIADMERRAFFRNHFVFVALGLVAFGLYVWRRRRIYAGAAV</sequence>
<reference evidence="1" key="1">
    <citation type="submission" date="2022-07" db="EMBL/GenBank/DDBJ databases">
        <title>Phylogenomic reconstructions and comparative analyses of Kickxellomycotina fungi.</title>
        <authorList>
            <person name="Reynolds N.K."/>
            <person name="Stajich J.E."/>
            <person name="Barry K."/>
            <person name="Grigoriev I.V."/>
            <person name="Crous P."/>
            <person name="Smith M.E."/>
        </authorList>
    </citation>
    <scope>NUCLEOTIDE SEQUENCE</scope>
    <source>
        <strain evidence="1">CBS 109366</strain>
    </source>
</reference>
<gene>
    <name evidence="1" type="ORF">IWQ57_005867</name>
</gene>
<organism evidence="1 2">
    <name type="scientific">Coemansia nantahalensis</name>
    <dbReference type="NCBI Taxonomy" id="2789366"/>
    <lineage>
        <taxon>Eukaryota</taxon>
        <taxon>Fungi</taxon>
        <taxon>Fungi incertae sedis</taxon>
        <taxon>Zoopagomycota</taxon>
        <taxon>Kickxellomycotina</taxon>
        <taxon>Kickxellomycetes</taxon>
        <taxon>Kickxellales</taxon>
        <taxon>Kickxellaceae</taxon>
        <taxon>Coemansia</taxon>
    </lineage>
</organism>
<dbReference type="EMBL" id="JANBUJ010003046">
    <property type="protein sequence ID" value="KAJ2762139.1"/>
    <property type="molecule type" value="Genomic_DNA"/>
</dbReference>
<accession>A0ACC1JLA7</accession>
<evidence type="ECO:0000313" key="2">
    <source>
        <dbReference type="Proteomes" id="UP001140234"/>
    </source>
</evidence>
<evidence type="ECO:0000313" key="1">
    <source>
        <dbReference type="EMBL" id="KAJ2762139.1"/>
    </source>
</evidence>
<keyword evidence="2" id="KW-1185">Reference proteome</keyword>
<dbReference type="Proteomes" id="UP001140234">
    <property type="component" value="Unassembled WGS sequence"/>
</dbReference>
<protein>
    <submittedName>
        <fullName evidence="1">Uncharacterized protein</fullName>
    </submittedName>
</protein>
<name>A0ACC1JLA7_9FUNG</name>